<protein>
    <recommendedName>
        <fullName evidence="3">ABM domain-containing protein</fullName>
    </recommendedName>
</protein>
<organism evidence="1 2">
    <name type="scientific">Luteimonas salinisoli</name>
    <dbReference type="NCBI Taxonomy" id="2752307"/>
    <lineage>
        <taxon>Bacteria</taxon>
        <taxon>Pseudomonadati</taxon>
        <taxon>Pseudomonadota</taxon>
        <taxon>Gammaproteobacteria</taxon>
        <taxon>Lysobacterales</taxon>
        <taxon>Lysobacteraceae</taxon>
        <taxon>Luteimonas</taxon>
    </lineage>
</organism>
<sequence>MIVTIANVTDFDQFLRTFSNEGVAKRREHGCKGAHLIRDPDDPQRVWAFFDWAQEDYEGFLADPEVPAIARKLALREPPVKVGPVAEYDA</sequence>
<comment type="caution">
    <text evidence="1">The sequence shown here is derived from an EMBL/GenBank/DDBJ whole genome shotgun (WGS) entry which is preliminary data.</text>
</comment>
<gene>
    <name evidence="1" type="ORF">H0E84_15610</name>
</gene>
<dbReference type="AlphaFoldDB" id="A0A853JG33"/>
<keyword evidence="2" id="KW-1185">Reference proteome</keyword>
<dbReference type="SUPFAM" id="SSF54909">
    <property type="entry name" value="Dimeric alpha+beta barrel"/>
    <property type="match status" value="1"/>
</dbReference>
<dbReference type="Proteomes" id="UP000578091">
    <property type="component" value="Unassembled WGS sequence"/>
</dbReference>
<dbReference type="EMBL" id="JACCKA010000086">
    <property type="protein sequence ID" value="NZA27805.1"/>
    <property type="molecule type" value="Genomic_DNA"/>
</dbReference>
<dbReference type="InterPro" id="IPR011008">
    <property type="entry name" value="Dimeric_a/b-barrel"/>
</dbReference>
<proteinExistence type="predicted"/>
<evidence type="ECO:0000313" key="2">
    <source>
        <dbReference type="Proteomes" id="UP000578091"/>
    </source>
</evidence>
<evidence type="ECO:0000313" key="1">
    <source>
        <dbReference type="EMBL" id="NZA27805.1"/>
    </source>
</evidence>
<dbReference type="Gene3D" id="3.30.70.100">
    <property type="match status" value="1"/>
</dbReference>
<dbReference type="RefSeq" id="WP_180679568.1">
    <property type="nucleotide sequence ID" value="NZ_JACCKA010000086.1"/>
</dbReference>
<reference evidence="1 2" key="1">
    <citation type="submission" date="2020-07" db="EMBL/GenBank/DDBJ databases">
        <title>Luteimonas sp. SJ-92.</title>
        <authorList>
            <person name="Huang X.-X."/>
            <person name="Xu L."/>
            <person name="Sun J.-Q."/>
        </authorList>
    </citation>
    <scope>NUCLEOTIDE SEQUENCE [LARGE SCALE GENOMIC DNA]</scope>
    <source>
        <strain evidence="1 2">SJ-92</strain>
    </source>
</reference>
<evidence type="ECO:0008006" key="3">
    <source>
        <dbReference type="Google" id="ProtNLM"/>
    </source>
</evidence>
<name>A0A853JG33_9GAMM</name>
<accession>A0A853JG33</accession>